<dbReference type="SUPFAM" id="SSF51735">
    <property type="entry name" value="NAD(P)-binding Rossmann-fold domains"/>
    <property type="match status" value="1"/>
</dbReference>
<dbReference type="EMBL" id="BSSA01000012">
    <property type="protein sequence ID" value="GLW71545.1"/>
    <property type="molecule type" value="Genomic_DNA"/>
</dbReference>
<name>A0A9W6Q7X7_9ACTN</name>
<gene>
    <name evidence="2" type="ORF">Kpho02_38440</name>
</gene>
<feature type="domain" description="NAD(P)-binding" evidence="1">
    <location>
        <begin position="20"/>
        <end position="195"/>
    </location>
</feature>
<organism evidence="2 3">
    <name type="scientific">Kitasatospora phosalacinea</name>
    <dbReference type="NCBI Taxonomy" id="2065"/>
    <lineage>
        <taxon>Bacteria</taxon>
        <taxon>Bacillati</taxon>
        <taxon>Actinomycetota</taxon>
        <taxon>Actinomycetes</taxon>
        <taxon>Kitasatosporales</taxon>
        <taxon>Streptomycetaceae</taxon>
        <taxon>Kitasatospora</taxon>
    </lineage>
</organism>
<sequence>MRQPSHRPRSCIPMSIVVTGATGQLGRLVVEELLARVPAGEVVAAVRDEQKAADLAARGVELRLADYDRPETLAAAIRPGDTVLLVSGSEVGRRVAQHAAVVAAAKAAGAARLVYTGVLGGPDADFRLAEEHRATEQLVLDSGLPYTFLRNGWYTENYTALIPVQLQHGVVGSTAGGRIGSATRADYAAAAAVVLTGEGHENRAYELSGDRAWTLEEYAAELSRQSGREVAHHELPAEANLGVLTGAGLPPQLAEILVDVDVSGIARGLLAGGSGELSRLIGRPTTPLADTIAQALAASTDTSATTGTTAS</sequence>
<dbReference type="Proteomes" id="UP001165041">
    <property type="component" value="Unassembled WGS sequence"/>
</dbReference>
<evidence type="ECO:0000259" key="1">
    <source>
        <dbReference type="Pfam" id="PF13460"/>
    </source>
</evidence>
<dbReference type="InterPro" id="IPR036291">
    <property type="entry name" value="NAD(P)-bd_dom_sf"/>
</dbReference>
<dbReference type="PANTHER" id="PTHR47129">
    <property type="entry name" value="QUINONE OXIDOREDUCTASE 2"/>
    <property type="match status" value="1"/>
</dbReference>
<dbReference type="Pfam" id="PF13460">
    <property type="entry name" value="NAD_binding_10"/>
    <property type="match status" value="1"/>
</dbReference>
<dbReference type="AlphaFoldDB" id="A0A9W6Q7X7"/>
<protein>
    <submittedName>
        <fullName evidence="2">NAD(P)-dependent oxidoreductase</fullName>
    </submittedName>
</protein>
<dbReference type="InterPro" id="IPR052718">
    <property type="entry name" value="NmrA-type_oxidoreductase"/>
</dbReference>
<dbReference type="InterPro" id="IPR016040">
    <property type="entry name" value="NAD(P)-bd_dom"/>
</dbReference>
<reference evidence="2" key="1">
    <citation type="submission" date="2023-02" db="EMBL/GenBank/DDBJ databases">
        <title>Kitasatospora phosalacinea NBRC 14627.</title>
        <authorList>
            <person name="Ichikawa N."/>
            <person name="Sato H."/>
            <person name="Tonouchi N."/>
        </authorList>
    </citation>
    <scope>NUCLEOTIDE SEQUENCE</scope>
    <source>
        <strain evidence="2">NBRC 14627</strain>
    </source>
</reference>
<dbReference type="PANTHER" id="PTHR47129:SF1">
    <property type="entry name" value="NMRA-LIKE DOMAIN-CONTAINING PROTEIN"/>
    <property type="match status" value="1"/>
</dbReference>
<evidence type="ECO:0000313" key="3">
    <source>
        <dbReference type="Proteomes" id="UP001165041"/>
    </source>
</evidence>
<evidence type="ECO:0000313" key="2">
    <source>
        <dbReference type="EMBL" id="GLW71545.1"/>
    </source>
</evidence>
<dbReference type="Gene3D" id="3.90.25.10">
    <property type="entry name" value="UDP-galactose 4-epimerase, domain 1"/>
    <property type="match status" value="1"/>
</dbReference>
<dbReference type="Gene3D" id="3.40.50.720">
    <property type="entry name" value="NAD(P)-binding Rossmann-like Domain"/>
    <property type="match status" value="1"/>
</dbReference>
<accession>A0A9W6Q7X7</accession>
<proteinExistence type="predicted"/>
<comment type="caution">
    <text evidence="2">The sequence shown here is derived from an EMBL/GenBank/DDBJ whole genome shotgun (WGS) entry which is preliminary data.</text>
</comment>